<sequence>MKIIHWAMIGTGDVTEKKSGPGFYKAKNSVLYGVTNRTLAKAEDYAKRHHVKKVFASVDDLLADPKVDAVYIATPPGSHKEYALRCAAAGKVCYIEKPIALTYDEALDISDAFKKANVKAFVAYYRRTLPRFTEVKSLLESGAIGDVRFVNVAYYRPAAKAEINGTHWHVQPEISGGGIFMDMAVHTLDILDFFFGAIEKVAAFSVNQAGYYEPEDNVALSFAFGNRIIGTGNWCFTTHTAADNIQIVGSKGEINFGCFTNDPIQLKTAEQETAIPVGTIEHVHQNLIQTIVDELNGQGTCPSTIESALRTAWVCEQVYQQQDD</sequence>
<gene>
    <name evidence="3" type="ORF">SAMN02746068_01595</name>
</gene>
<proteinExistence type="predicted"/>
<feature type="domain" description="GFO/IDH/MocA-like oxidoreductase" evidence="2">
    <location>
        <begin position="132"/>
        <end position="254"/>
    </location>
</feature>
<dbReference type="RefSeq" id="WP_031367104.1">
    <property type="nucleotide sequence ID" value="NZ_FPKS01000009.1"/>
</dbReference>
<dbReference type="GO" id="GO:0000166">
    <property type="term" value="F:nucleotide binding"/>
    <property type="evidence" value="ECO:0007669"/>
    <property type="project" value="InterPro"/>
</dbReference>
<protein>
    <submittedName>
        <fullName evidence="3">Predicted dehydrogenase</fullName>
    </submittedName>
</protein>
<dbReference type="OrthoDB" id="9815825at2"/>
<dbReference type="Gene3D" id="3.40.50.720">
    <property type="entry name" value="NAD(P)-binding Rossmann-like Domain"/>
    <property type="match status" value="1"/>
</dbReference>
<dbReference type="Proteomes" id="UP000185655">
    <property type="component" value="Unassembled WGS sequence"/>
</dbReference>
<evidence type="ECO:0000313" key="4">
    <source>
        <dbReference type="Proteomes" id="UP000185655"/>
    </source>
</evidence>
<dbReference type="Pfam" id="PF22725">
    <property type="entry name" value="GFO_IDH_MocA_C3"/>
    <property type="match status" value="1"/>
</dbReference>
<reference evidence="3 4" key="1">
    <citation type="submission" date="2016-11" db="EMBL/GenBank/DDBJ databases">
        <authorList>
            <person name="Jaros S."/>
            <person name="Januszkiewicz K."/>
            <person name="Wedrychowicz H."/>
        </authorList>
    </citation>
    <scope>NUCLEOTIDE SEQUENCE [LARGE SCALE GENOMIC DNA]</scope>
    <source>
        <strain evidence="3 4">DSM 22330</strain>
    </source>
</reference>
<feature type="domain" description="Gfo/Idh/MocA-like oxidoreductase N-terminal" evidence="1">
    <location>
        <begin position="4"/>
        <end position="124"/>
    </location>
</feature>
<dbReference type="InterPro" id="IPR055170">
    <property type="entry name" value="GFO_IDH_MocA-like_dom"/>
</dbReference>
<name>A0A1K2HFK3_9LACT</name>
<evidence type="ECO:0000259" key="1">
    <source>
        <dbReference type="Pfam" id="PF01408"/>
    </source>
</evidence>
<accession>A0A1K2HFK3</accession>
<dbReference type="InterPro" id="IPR000683">
    <property type="entry name" value="Gfo/Idh/MocA-like_OxRdtase_N"/>
</dbReference>
<dbReference type="Pfam" id="PF01408">
    <property type="entry name" value="GFO_IDH_MocA"/>
    <property type="match status" value="1"/>
</dbReference>
<dbReference type="PANTHER" id="PTHR43249">
    <property type="entry name" value="UDP-N-ACETYL-2-AMINO-2-DEOXY-D-GLUCURONATE OXIDASE"/>
    <property type="match status" value="1"/>
</dbReference>
<dbReference type="SUPFAM" id="SSF55347">
    <property type="entry name" value="Glyceraldehyde-3-phosphate dehydrogenase-like, C-terminal domain"/>
    <property type="match status" value="1"/>
</dbReference>
<dbReference type="Gene3D" id="3.30.360.10">
    <property type="entry name" value="Dihydrodipicolinate Reductase, domain 2"/>
    <property type="match status" value="1"/>
</dbReference>
<dbReference type="InterPro" id="IPR052515">
    <property type="entry name" value="Gfo/Idh/MocA_Oxidoreductase"/>
</dbReference>
<dbReference type="PANTHER" id="PTHR43249:SF1">
    <property type="entry name" value="D-GLUCOSIDE 3-DEHYDROGENASE"/>
    <property type="match status" value="1"/>
</dbReference>
<dbReference type="STRING" id="1122154.SAMN02746068_01595"/>
<organism evidence="3 4">
    <name type="scientific">Pseudolactococcus chungangensis CAU 28 = DSM 22330</name>
    <dbReference type="NCBI Taxonomy" id="1122154"/>
    <lineage>
        <taxon>Bacteria</taxon>
        <taxon>Bacillati</taxon>
        <taxon>Bacillota</taxon>
        <taxon>Bacilli</taxon>
        <taxon>Lactobacillales</taxon>
        <taxon>Streptococcaceae</taxon>
        <taxon>Pseudolactococcus</taxon>
    </lineage>
</organism>
<dbReference type="InterPro" id="IPR036291">
    <property type="entry name" value="NAD(P)-bd_dom_sf"/>
</dbReference>
<dbReference type="EMBL" id="FPKS01000009">
    <property type="protein sequence ID" value="SFZ75543.1"/>
    <property type="molecule type" value="Genomic_DNA"/>
</dbReference>
<evidence type="ECO:0000313" key="3">
    <source>
        <dbReference type="EMBL" id="SFZ75543.1"/>
    </source>
</evidence>
<dbReference type="AlphaFoldDB" id="A0A1K2HFK3"/>
<evidence type="ECO:0000259" key="2">
    <source>
        <dbReference type="Pfam" id="PF22725"/>
    </source>
</evidence>
<dbReference type="SUPFAM" id="SSF51735">
    <property type="entry name" value="NAD(P)-binding Rossmann-fold domains"/>
    <property type="match status" value="1"/>
</dbReference>